<evidence type="ECO:0000313" key="2">
    <source>
        <dbReference type="Proteomes" id="UP000471031"/>
    </source>
</evidence>
<dbReference type="NCBIfam" id="TIGR01987">
    <property type="entry name" value="HI0074"/>
    <property type="match status" value="1"/>
</dbReference>
<reference evidence="1 2" key="1">
    <citation type="submission" date="2020-01" db="EMBL/GenBank/DDBJ databases">
        <title>Whole genome sequence of Heliobacterium gestii DSM 11169.</title>
        <authorList>
            <person name="Kyndt J.A."/>
            <person name="Meyer T.E."/>
        </authorList>
    </citation>
    <scope>NUCLEOTIDE SEQUENCE [LARGE SCALE GENOMIC DNA]</scope>
    <source>
        <strain evidence="1 2">DSM 11169</strain>
    </source>
</reference>
<dbReference type="SUPFAM" id="SSF81593">
    <property type="entry name" value="Nucleotidyltransferase substrate binding subunit/domain"/>
    <property type="match status" value="1"/>
</dbReference>
<sequence length="134" mass="16015">MIQERVIEKLDSYSRALKRLEEALLVDESNDYIYDAVIKRFEFTYELSWKLLKAFIEYKGGADVRFPRDIFKEAYFTRLIQEGDVWIAMMKDRNLTSHTYNEQDAQQIYVRIKTLYLTHFIALKETIAKGLQDD</sequence>
<evidence type="ECO:0000313" key="1">
    <source>
        <dbReference type="EMBL" id="MZP41886.1"/>
    </source>
</evidence>
<dbReference type="Pfam" id="PF08780">
    <property type="entry name" value="NTase_sub_bind"/>
    <property type="match status" value="1"/>
</dbReference>
<accession>A0A845LG99</accession>
<proteinExistence type="predicted"/>
<dbReference type="RefSeq" id="WP_161260480.1">
    <property type="nucleotide sequence ID" value="NZ_JAFBDC010000002.1"/>
</dbReference>
<gene>
    <name evidence="1" type="ORF">GTO89_02415</name>
</gene>
<comment type="caution">
    <text evidence="1">The sequence shown here is derived from an EMBL/GenBank/DDBJ whole genome shotgun (WGS) entry which is preliminary data.</text>
</comment>
<dbReference type="Proteomes" id="UP000471031">
    <property type="component" value="Unassembled WGS sequence"/>
</dbReference>
<name>A0A845LG99_HELGE</name>
<dbReference type="EMBL" id="WXEX01000002">
    <property type="protein sequence ID" value="MZP41886.1"/>
    <property type="molecule type" value="Genomic_DNA"/>
</dbReference>
<protein>
    <submittedName>
        <fullName evidence="1">Nucleotidyltransferase</fullName>
    </submittedName>
</protein>
<dbReference type="AlphaFoldDB" id="A0A845LG99"/>
<dbReference type="Gene3D" id="1.20.120.330">
    <property type="entry name" value="Nucleotidyltransferases domain 2"/>
    <property type="match status" value="1"/>
</dbReference>
<organism evidence="1 2">
    <name type="scientific">Heliomicrobium gestii</name>
    <name type="common">Heliobacterium gestii</name>
    <dbReference type="NCBI Taxonomy" id="2699"/>
    <lineage>
        <taxon>Bacteria</taxon>
        <taxon>Bacillati</taxon>
        <taxon>Bacillota</taxon>
        <taxon>Clostridia</taxon>
        <taxon>Eubacteriales</taxon>
        <taxon>Heliobacteriaceae</taxon>
        <taxon>Heliomicrobium</taxon>
    </lineage>
</organism>
<keyword evidence="2" id="KW-1185">Reference proteome</keyword>
<dbReference type="GO" id="GO:0016740">
    <property type="term" value="F:transferase activity"/>
    <property type="evidence" value="ECO:0007669"/>
    <property type="project" value="UniProtKB-KW"/>
</dbReference>
<keyword evidence="1" id="KW-0808">Transferase</keyword>
<dbReference type="OrthoDB" id="9810452at2"/>
<dbReference type="InterPro" id="IPR010235">
    <property type="entry name" value="HepT"/>
</dbReference>